<accession>A0A6J5KMJ6</accession>
<dbReference type="GO" id="GO:0044423">
    <property type="term" value="C:virion component"/>
    <property type="evidence" value="ECO:0007669"/>
    <property type="project" value="UniProtKB-KW"/>
</dbReference>
<dbReference type="InterPro" id="IPR054612">
    <property type="entry name" value="Phage_capsid-like_C"/>
</dbReference>
<dbReference type="Pfam" id="PF05065">
    <property type="entry name" value="Phage_capsid"/>
    <property type="match status" value="1"/>
</dbReference>
<evidence type="ECO:0000259" key="3">
    <source>
        <dbReference type="Pfam" id="PF05065"/>
    </source>
</evidence>
<evidence type="ECO:0000256" key="2">
    <source>
        <dbReference type="ARBA" id="ARBA00022844"/>
    </source>
</evidence>
<keyword evidence="2" id="KW-0946">Virion</keyword>
<dbReference type="NCBIfam" id="TIGR01554">
    <property type="entry name" value="major_cap_HK97"/>
    <property type="match status" value="1"/>
</dbReference>
<sequence length="343" mass="36488">MTTNLILEAVKEAIVDGKAKVNLKEASALTGSGTGVGGRVIYDDAFAALRYGNPLRLLARKITTNGSKEAFVAKVGNATDPTNPWGYGVKNNTGSPNTATNYWELPVQNINARLPIRSAVLSDVNYLEEAVVGDLILSFAQQEALSMMYNNDQSGSTTTVYGGTDGLRGLNSYLGSTSAASFGTSGNAATDGIHTMLQVAQTAPTAISYDDIANLVAALPAQYLYKPTTAFMMHPTTIGALRKLKGSTGGAPMFVETGDDDGGAVLYIFGQKVVPNPYMDVAGTGKYPVYLAEWEQFLTIADREEMSIQRFDQTSAGFITIYAEKRVVSSVRDVFAGVRLVGV</sequence>
<protein>
    <submittedName>
        <fullName evidence="4">Major_cap_HK97, phage major capsid protein, HK97 family</fullName>
    </submittedName>
</protein>
<proteinExistence type="predicted"/>
<name>A0A6J5KMJ6_9CAUD</name>
<dbReference type="SUPFAM" id="SSF56563">
    <property type="entry name" value="Major capsid protein gp5"/>
    <property type="match status" value="1"/>
</dbReference>
<reference evidence="4" key="1">
    <citation type="submission" date="2020-04" db="EMBL/GenBank/DDBJ databases">
        <authorList>
            <person name="Chiriac C."/>
            <person name="Salcher M."/>
            <person name="Ghai R."/>
            <person name="Kavagutti S V."/>
        </authorList>
    </citation>
    <scope>NUCLEOTIDE SEQUENCE</scope>
</reference>
<evidence type="ECO:0000256" key="1">
    <source>
        <dbReference type="ARBA" id="ARBA00004328"/>
    </source>
</evidence>
<dbReference type="EMBL" id="LR796147">
    <property type="protein sequence ID" value="CAB4121449.1"/>
    <property type="molecule type" value="Genomic_DNA"/>
</dbReference>
<dbReference type="Gene3D" id="3.30.2400.10">
    <property type="entry name" value="Major capsid protein gp5"/>
    <property type="match status" value="1"/>
</dbReference>
<dbReference type="Gene3D" id="3.30.2320.10">
    <property type="entry name" value="hypothetical protein PF0899 domain"/>
    <property type="match status" value="1"/>
</dbReference>
<dbReference type="InterPro" id="IPR024455">
    <property type="entry name" value="Phage_capsid"/>
</dbReference>
<comment type="subcellular location">
    <subcellularLocation>
        <location evidence="1">Virion</location>
    </subcellularLocation>
</comment>
<evidence type="ECO:0000313" key="4">
    <source>
        <dbReference type="EMBL" id="CAB4121449.1"/>
    </source>
</evidence>
<organism evidence="4">
    <name type="scientific">uncultured Caudovirales phage</name>
    <dbReference type="NCBI Taxonomy" id="2100421"/>
    <lineage>
        <taxon>Viruses</taxon>
        <taxon>Duplodnaviria</taxon>
        <taxon>Heunggongvirae</taxon>
        <taxon>Uroviricota</taxon>
        <taxon>Caudoviricetes</taxon>
        <taxon>Peduoviridae</taxon>
        <taxon>Maltschvirus</taxon>
        <taxon>Maltschvirus maltsch</taxon>
    </lineage>
</organism>
<gene>
    <name evidence="4" type="ORF">UFOVP11_32</name>
</gene>
<feature type="domain" description="Phage capsid-like C-terminal" evidence="3">
    <location>
        <begin position="46"/>
        <end position="333"/>
    </location>
</feature>